<evidence type="ECO:0000256" key="5">
    <source>
        <dbReference type="ARBA" id="ARBA00023136"/>
    </source>
</evidence>
<reference evidence="8 9" key="1">
    <citation type="journal article" date="2016" name="BMC Genomics">
        <title>Comparative genomics reveals Cyclospora cayetanensis possesses coccidia-like metabolism and invasion components but unique surface antigens.</title>
        <authorList>
            <person name="Liu S."/>
            <person name="Wang L."/>
            <person name="Zheng H."/>
            <person name="Xu Z."/>
            <person name="Roellig D.M."/>
            <person name="Li N."/>
            <person name="Frace M.A."/>
            <person name="Tang K."/>
            <person name="Arrowood M.J."/>
            <person name="Moss D.M."/>
            <person name="Zhang L."/>
            <person name="Feng Y."/>
            <person name="Xiao L."/>
        </authorList>
    </citation>
    <scope>NUCLEOTIDE SEQUENCE [LARGE SCALE GENOMIC DNA]</scope>
    <source>
        <strain evidence="8 9">CHN_HEN01</strain>
    </source>
</reference>
<accession>A0A1D3D6J3</accession>
<dbReference type="PANTHER" id="PTHR13317:SF4">
    <property type="entry name" value="TRANSMEMBRANE ANTERIOR POSTERIOR TRANSFORMATION PROTEIN 1 HOMOLOG"/>
    <property type="match status" value="1"/>
</dbReference>
<keyword evidence="3 7" id="KW-0812">Transmembrane</keyword>
<feature type="region of interest" description="Disordered" evidence="6">
    <location>
        <begin position="794"/>
        <end position="870"/>
    </location>
</feature>
<feature type="compositionally biased region" description="Low complexity" evidence="6">
    <location>
        <begin position="806"/>
        <end position="851"/>
    </location>
</feature>
<dbReference type="PANTHER" id="PTHR13317">
    <property type="entry name" value="TRANSMEMBRANE ANTERIOR POSTERIOR TRANSFORMATION PROTEIN 1 HOMOLOG"/>
    <property type="match status" value="1"/>
</dbReference>
<feature type="region of interest" description="Disordered" evidence="6">
    <location>
        <begin position="294"/>
        <end position="322"/>
    </location>
</feature>
<evidence type="ECO:0000256" key="6">
    <source>
        <dbReference type="SAM" id="MobiDB-lite"/>
    </source>
</evidence>
<feature type="region of interest" description="Disordered" evidence="6">
    <location>
        <begin position="1"/>
        <end position="62"/>
    </location>
</feature>
<keyword evidence="4 7" id="KW-1133">Transmembrane helix</keyword>
<protein>
    <submittedName>
        <fullName evidence="8">Cyclic amine resistance locus</fullName>
    </submittedName>
</protein>
<feature type="region of interest" description="Disordered" evidence="6">
    <location>
        <begin position="481"/>
        <end position="505"/>
    </location>
</feature>
<evidence type="ECO:0000256" key="3">
    <source>
        <dbReference type="ARBA" id="ARBA00022692"/>
    </source>
</evidence>
<name>A0A1D3D6J3_9EIME</name>
<organism evidence="8 9">
    <name type="scientific">Cyclospora cayetanensis</name>
    <dbReference type="NCBI Taxonomy" id="88456"/>
    <lineage>
        <taxon>Eukaryota</taxon>
        <taxon>Sar</taxon>
        <taxon>Alveolata</taxon>
        <taxon>Apicomplexa</taxon>
        <taxon>Conoidasida</taxon>
        <taxon>Coccidia</taxon>
        <taxon>Eucoccidiorida</taxon>
        <taxon>Eimeriorina</taxon>
        <taxon>Eimeriidae</taxon>
        <taxon>Cyclospora</taxon>
    </lineage>
</organism>
<feature type="region of interest" description="Disordered" evidence="6">
    <location>
        <begin position="540"/>
        <end position="579"/>
    </location>
</feature>
<comment type="caution">
    <text evidence="8">The sequence shown here is derived from an EMBL/GenBank/DDBJ whole genome shotgun (WGS) entry which is preliminary data.</text>
</comment>
<gene>
    <name evidence="8" type="ORF">cyc_04102</name>
</gene>
<feature type="transmembrane region" description="Helical" evidence="7">
    <location>
        <begin position="890"/>
        <end position="910"/>
    </location>
</feature>
<dbReference type="AlphaFoldDB" id="A0A1D3D6J3"/>
<comment type="similarity">
    <text evidence="2">Belongs to the TAPT1 family.</text>
</comment>
<dbReference type="EMBL" id="JROU02000521">
    <property type="protein sequence ID" value="OEH79059.1"/>
    <property type="molecule type" value="Genomic_DNA"/>
</dbReference>
<sequence>MVNTEEGGSEEFVPVAVAARAPESSNPNTGSSSNVESLQRHAALSLLQSTPKQPQPAGEAGAAVATAAATAASPSLAGAAAAVVTEATDFLLSLKRDTSSNSPAENACRPTRYTPQVYIHQQPLRRLPSTDPMIKKAEAAGGSSSPEQQKVAALPQQFMQHHLQQTIQPPEQQQKLRKEHRAAALGAPPLMGESSSLLFSTLPASCETQSQARQRRQVQQPREHFFMRSACCSDLFADAAATAAARRLKATSQMLQFSSTNHASSACRRSRRPSLPIRSNGECRLSSNACIRSRKGDTSRARKDARLDVSHEQQTEQRRKRLAEEGQRCTECSASGCAVGSGEDVVTKRPHDVAVAVCSAGAPPPAAGDAEEVAWLYRPQQLLHPSLLLSYADSSRQGSNTAWRTPCSDPAGSFDAAAEVRRYAAAPAASKLPPVRAAGSVLSARTFQRLHSGGVAAALHGPLLHASKKEAKVPVDMPWQQQMRESSRERNEATSTTPIPKRRKSAQDLFECIQRQKQPEGVVLGAERSEIPSGAFLRAADHSAAAKPSHGSTLPGRRTASQDQCKELRKRKRESGGTAIPETQLSSLLHVPYKLECVVYFGTFLCLDALLYEVTMMPLQAAKRRQPLLPTEGVPPALQQEAREDAPSLEETAGGAFSHAPMRPRRLAASATAVRAAASAAGKPSAAAPAVVASRPKPTVAVELRQRTALEQQRSATETGMGPDLCAFIRFSAFLVCALLFGCIDTSIVYHTIRAQPFMKLYVIFNMLEVFEKLWRSFGRDAVDELMRQATQMLRKAAATHREQKQQQGRQMQQEESEGRGSACSASEGAISSSSNGKNSSKTSSKISSEGGKQKPAASDEESGSMAPGGAFEGGADGTLAAVWPWLRLFLLYCGVILYVIVHSFMHLIRVLSLNIAINSSESAMFLMLVTNNFGEIKSSVFKKYTPVQLYTVVAADTVERFHLCCDAFIVSLKVATAALFVVGTWCNAVGVGCALFVASAAAAVWRLLAGDVLIADVLLARVPASATLISTFAYTVPCWGCYAFSHIPTRRIGFMSIPIVTLISCVLPKVSWQSGPALLCALVVWLCLLLLKVFLSVVLVAFAVKRRNRLSAVDEAITKITAQ</sequence>
<dbReference type="InterPro" id="IPR008010">
    <property type="entry name" value="Tatp1"/>
</dbReference>
<keyword evidence="5 7" id="KW-0472">Membrane</keyword>
<dbReference type="GO" id="GO:0005789">
    <property type="term" value="C:endoplasmic reticulum membrane"/>
    <property type="evidence" value="ECO:0007669"/>
    <property type="project" value="TreeGrafter"/>
</dbReference>
<dbReference type="Pfam" id="PF05346">
    <property type="entry name" value="DUF747"/>
    <property type="match status" value="2"/>
</dbReference>
<feature type="transmembrane region" description="Helical" evidence="7">
    <location>
        <begin position="978"/>
        <end position="1006"/>
    </location>
</feature>
<evidence type="ECO:0000313" key="8">
    <source>
        <dbReference type="EMBL" id="OEH79059.1"/>
    </source>
</evidence>
<dbReference type="VEuPathDB" id="ToxoDB:cyc_04102"/>
<evidence type="ECO:0000313" key="9">
    <source>
        <dbReference type="Proteomes" id="UP000095192"/>
    </source>
</evidence>
<dbReference type="Proteomes" id="UP000095192">
    <property type="component" value="Unassembled WGS sequence"/>
</dbReference>
<feature type="compositionally biased region" description="Polar residues" evidence="6">
    <location>
        <begin position="23"/>
        <end position="37"/>
    </location>
</feature>
<feature type="transmembrane region" description="Helical" evidence="7">
    <location>
        <begin position="1026"/>
        <end position="1046"/>
    </location>
</feature>
<evidence type="ECO:0000256" key="1">
    <source>
        <dbReference type="ARBA" id="ARBA00004141"/>
    </source>
</evidence>
<feature type="transmembrane region" description="Helical" evidence="7">
    <location>
        <begin position="727"/>
        <end position="750"/>
    </location>
</feature>
<evidence type="ECO:0000256" key="2">
    <source>
        <dbReference type="ARBA" id="ARBA00008803"/>
    </source>
</evidence>
<keyword evidence="9" id="KW-1185">Reference proteome</keyword>
<feature type="transmembrane region" description="Helical" evidence="7">
    <location>
        <begin position="1053"/>
        <end position="1071"/>
    </location>
</feature>
<evidence type="ECO:0000256" key="4">
    <source>
        <dbReference type="ARBA" id="ARBA00022989"/>
    </source>
</evidence>
<feature type="transmembrane region" description="Helical" evidence="7">
    <location>
        <begin position="1077"/>
        <end position="1105"/>
    </location>
</feature>
<comment type="subcellular location">
    <subcellularLocation>
        <location evidence="1">Membrane</location>
        <topology evidence="1">Multi-pass membrane protein</topology>
    </subcellularLocation>
</comment>
<proteinExistence type="inferred from homology"/>
<evidence type="ECO:0000256" key="7">
    <source>
        <dbReference type="SAM" id="Phobius"/>
    </source>
</evidence>
<dbReference type="InParanoid" id="A0A1D3D6J3"/>